<evidence type="ECO:0000313" key="1">
    <source>
        <dbReference type="EMBL" id="EEC04348.1"/>
    </source>
</evidence>
<dbReference type="HOGENOM" id="CLU_2725004_0_0_1"/>
<dbReference type="EMBL" id="ABJB010230593">
    <property type="status" value="NOT_ANNOTATED_CDS"/>
    <property type="molecule type" value="Genomic_DNA"/>
</dbReference>
<keyword evidence="3" id="KW-1185">Reference proteome</keyword>
<name>B7PCM6_IXOSC</name>
<evidence type="ECO:0000313" key="2">
    <source>
        <dbReference type="EnsemblMetazoa" id="ISCW002640-PA"/>
    </source>
</evidence>
<sequence length="72" mass="7894">MGGLGIKPRSLTDWLLVAIGPEPREQATSGADRERGLLLDVGEAHQGRRSLRFGTADRFVSFLRAKTCVRSL</sequence>
<reference evidence="1 3" key="1">
    <citation type="submission" date="2008-03" db="EMBL/GenBank/DDBJ databases">
        <title>Annotation of Ixodes scapularis.</title>
        <authorList>
            <consortium name="Ixodes scapularis Genome Project Consortium"/>
            <person name="Caler E."/>
            <person name="Hannick L.I."/>
            <person name="Bidwell S."/>
            <person name="Joardar V."/>
            <person name="Thiagarajan M."/>
            <person name="Amedeo P."/>
            <person name="Galinsky K.J."/>
            <person name="Schobel S."/>
            <person name="Inman J."/>
            <person name="Hostetler J."/>
            <person name="Miller J."/>
            <person name="Hammond M."/>
            <person name="Megy K."/>
            <person name="Lawson D."/>
            <person name="Kodira C."/>
            <person name="Sutton G."/>
            <person name="Meyer J."/>
            <person name="Hill C.A."/>
            <person name="Birren B."/>
            <person name="Nene V."/>
            <person name="Collins F."/>
            <person name="Alarcon-Chaidez F."/>
            <person name="Wikel S."/>
            <person name="Strausberg R."/>
        </authorList>
    </citation>
    <scope>NUCLEOTIDE SEQUENCE [LARGE SCALE GENOMIC DNA]</scope>
    <source>
        <strain evidence="3">Wikel</strain>
        <strain evidence="1">Wikel colony</strain>
    </source>
</reference>
<reference evidence="2" key="2">
    <citation type="submission" date="2020-05" db="UniProtKB">
        <authorList>
            <consortium name="EnsemblMetazoa"/>
        </authorList>
    </citation>
    <scope>IDENTIFICATION</scope>
    <source>
        <strain evidence="2">wikel</strain>
    </source>
</reference>
<dbReference type="EnsemblMetazoa" id="ISCW002640-RA">
    <property type="protein sequence ID" value="ISCW002640-PA"/>
    <property type="gene ID" value="ISCW002640"/>
</dbReference>
<dbReference type="InParanoid" id="B7PCM6"/>
<dbReference type="InterPro" id="IPR027279">
    <property type="entry name" value="D_amino_pept/lipop_sf"/>
</dbReference>
<gene>
    <name evidence="1" type="ORF">IscW_ISCW002640</name>
</gene>
<dbReference type="Proteomes" id="UP000001555">
    <property type="component" value="Unassembled WGS sequence"/>
</dbReference>
<organism>
    <name type="scientific">Ixodes scapularis</name>
    <name type="common">Black-legged tick</name>
    <name type="synonym">Deer tick</name>
    <dbReference type="NCBI Taxonomy" id="6945"/>
    <lineage>
        <taxon>Eukaryota</taxon>
        <taxon>Metazoa</taxon>
        <taxon>Ecdysozoa</taxon>
        <taxon>Arthropoda</taxon>
        <taxon>Chelicerata</taxon>
        <taxon>Arachnida</taxon>
        <taxon>Acari</taxon>
        <taxon>Parasitiformes</taxon>
        <taxon>Ixodida</taxon>
        <taxon>Ixodoidea</taxon>
        <taxon>Ixodidae</taxon>
        <taxon>Ixodinae</taxon>
        <taxon>Ixodes</taxon>
    </lineage>
</organism>
<dbReference type="EMBL" id="DS684747">
    <property type="protein sequence ID" value="EEC04348.1"/>
    <property type="molecule type" value="Genomic_DNA"/>
</dbReference>
<dbReference type="AlphaFoldDB" id="B7PCM6"/>
<dbReference type="VEuPathDB" id="VectorBase:ISCW002640"/>
<dbReference type="SUPFAM" id="SSF50886">
    <property type="entry name" value="D-aminopeptidase, middle and C-terminal domains"/>
    <property type="match status" value="1"/>
</dbReference>
<dbReference type="VEuPathDB" id="VectorBase:ISCI002640"/>
<dbReference type="PaxDb" id="6945-B7PCM6"/>
<protein>
    <submittedName>
        <fullName evidence="1 2">Uncharacterized protein</fullName>
    </submittedName>
</protein>
<accession>B7PCM6</accession>
<evidence type="ECO:0000313" key="3">
    <source>
        <dbReference type="Proteomes" id="UP000001555"/>
    </source>
</evidence>
<proteinExistence type="predicted"/>